<evidence type="ECO:0000313" key="2">
    <source>
        <dbReference type="Proteomes" id="UP000432350"/>
    </source>
</evidence>
<dbReference type="AlphaFoldDB" id="A0A654CPH6"/>
<evidence type="ECO:0000313" key="1">
    <source>
        <dbReference type="EMBL" id="VXC95400.1"/>
    </source>
</evidence>
<reference evidence="1 2" key="1">
    <citation type="submission" date="2019-10" db="EMBL/GenBank/DDBJ databases">
        <authorList>
            <person name="Karimi E."/>
        </authorList>
    </citation>
    <scope>NUCLEOTIDE SEQUENCE [LARGE SCALE GENOMIC DNA]</scope>
    <source>
        <strain evidence="1 2">Sphingobacterium sp. 8BC</strain>
    </source>
</reference>
<gene>
    <name evidence="1" type="ORF">SPHINGO8BC_51111</name>
</gene>
<sequence length="62" mass="7009">MYIAANWAFLDDFGLDIDSFGAIHMAAIIHNKVHPDIPSTGQEHQWKLNGVQRNQVGTFQEN</sequence>
<protein>
    <submittedName>
        <fullName evidence="1">Uncharacterized protein</fullName>
    </submittedName>
</protein>
<proteinExistence type="predicted"/>
<organism evidence="1 2">
    <name type="scientific">Sphingobacterium multivorum</name>
    <dbReference type="NCBI Taxonomy" id="28454"/>
    <lineage>
        <taxon>Bacteria</taxon>
        <taxon>Pseudomonadati</taxon>
        <taxon>Bacteroidota</taxon>
        <taxon>Sphingobacteriia</taxon>
        <taxon>Sphingobacteriales</taxon>
        <taxon>Sphingobacteriaceae</taxon>
        <taxon>Sphingobacterium</taxon>
    </lineage>
</organism>
<accession>A0A654CPH6</accession>
<name>A0A654CPH6_SPHMU</name>
<dbReference type="Proteomes" id="UP000432350">
    <property type="component" value="Unassembled WGS sequence"/>
</dbReference>
<dbReference type="EMBL" id="CABWMV010000024">
    <property type="protein sequence ID" value="VXC95400.1"/>
    <property type="molecule type" value="Genomic_DNA"/>
</dbReference>